<dbReference type="InterPro" id="IPR022122">
    <property type="entry name" value="DUF3657"/>
</dbReference>
<evidence type="ECO:0000313" key="2">
    <source>
        <dbReference type="Proteomes" id="UP001227230"/>
    </source>
</evidence>
<dbReference type="EMBL" id="CP126666">
    <property type="protein sequence ID" value="WKA12919.1"/>
    <property type="molecule type" value="Genomic_DNA"/>
</dbReference>
<keyword evidence="2" id="KW-1185">Reference proteome</keyword>
<name>A0ABY9DZH6_VITVI</name>
<dbReference type="Pfam" id="PF12394">
    <property type="entry name" value="DUF3657"/>
    <property type="match status" value="1"/>
</dbReference>
<accession>A0ABY9DZH6</accession>
<proteinExistence type="predicted"/>
<reference evidence="1 2" key="1">
    <citation type="journal article" date="2023" name="Hortic Res">
        <title>The complete reference genome for grapevine (Vitis vinifera L.) genetics and breeding.</title>
        <authorList>
            <person name="Shi X."/>
            <person name="Cao S."/>
            <person name="Wang X."/>
            <person name="Huang S."/>
            <person name="Wang Y."/>
            <person name="Liu Z."/>
            <person name="Liu W."/>
            <person name="Leng X."/>
            <person name="Peng Y."/>
            <person name="Wang N."/>
            <person name="Wang Y."/>
            <person name="Ma Z."/>
            <person name="Xu X."/>
            <person name="Zhang F."/>
            <person name="Xue H."/>
            <person name="Zhong H."/>
            <person name="Wang Y."/>
            <person name="Zhang K."/>
            <person name="Velt A."/>
            <person name="Avia K."/>
            <person name="Holtgrawe D."/>
            <person name="Grimplet J."/>
            <person name="Matus J.T."/>
            <person name="Ware D."/>
            <person name="Wu X."/>
            <person name="Wang H."/>
            <person name="Liu C."/>
            <person name="Fang Y."/>
            <person name="Rustenholz C."/>
            <person name="Cheng Z."/>
            <person name="Xiao H."/>
            <person name="Zhou Y."/>
        </authorList>
    </citation>
    <scope>NUCLEOTIDE SEQUENCE [LARGE SCALE GENOMIC DNA]</scope>
    <source>
        <strain evidence="2">cv. Pinot noir / PN40024</strain>
        <tissue evidence="1">Leaf</tissue>
    </source>
</reference>
<dbReference type="Proteomes" id="UP001227230">
    <property type="component" value="Chromosome 19"/>
</dbReference>
<organism evidence="1 2">
    <name type="scientific">Vitis vinifera</name>
    <name type="common">Grape</name>
    <dbReference type="NCBI Taxonomy" id="29760"/>
    <lineage>
        <taxon>Eukaryota</taxon>
        <taxon>Viridiplantae</taxon>
        <taxon>Streptophyta</taxon>
        <taxon>Embryophyta</taxon>
        <taxon>Tracheophyta</taxon>
        <taxon>Spermatophyta</taxon>
        <taxon>Magnoliopsida</taxon>
        <taxon>eudicotyledons</taxon>
        <taxon>Gunneridae</taxon>
        <taxon>Pentapetalae</taxon>
        <taxon>rosids</taxon>
        <taxon>Vitales</taxon>
        <taxon>Vitaceae</taxon>
        <taxon>Viteae</taxon>
        <taxon>Vitis</taxon>
    </lineage>
</organism>
<sequence length="285" mass="31716">MYAPMLENGSELQASLDACSASVQEFQIPPKAFLGLHSYYPIHFDSFHAVLVGISLHIPLLRAGIHAPSSKVPSNFHAVEDVVGENLDGSIQVFKASFAASDRLLEEPQKLSKTINQTIDSSDFISKLNDTRMVMFHIILPESNCARELHGTIFCKFEERVEKCILIAGFANKLQQVINGDMPTVCTDMEHSRYYSEKNWASIFRTSLLSCKGSMCKMTDDILPDVIKSFVSFNSEVTGVSGSLSQIRGSIDMIPEQLVEVEIERASLVDLEQNYFLKIGVITEQ</sequence>
<gene>
    <name evidence="1" type="ORF">VitviT2T_030262</name>
</gene>
<evidence type="ECO:0000313" key="1">
    <source>
        <dbReference type="EMBL" id="WKA12919.1"/>
    </source>
</evidence>
<protein>
    <submittedName>
        <fullName evidence="1">Uncharacterized protein</fullName>
    </submittedName>
</protein>